<feature type="compositionally biased region" description="Polar residues" evidence="5">
    <location>
        <begin position="8"/>
        <end position="20"/>
    </location>
</feature>
<evidence type="ECO:0000256" key="5">
    <source>
        <dbReference type="SAM" id="MobiDB-lite"/>
    </source>
</evidence>
<feature type="transmembrane region" description="Helical" evidence="6">
    <location>
        <begin position="135"/>
        <end position="154"/>
    </location>
</feature>
<comment type="subcellular location">
    <subcellularLocation>
        <location evidence="1">Membrane</location>
        <topology evidence="1">Multi-pass membrane protein</topology>
    </subcellularLocation>
</comment>
<sequence>MRSRRGWPTSSGGPSVSRSATPPLGGRVDRQSADHEGLLLLLVDFDALTGSLRFTGREASSVPIVSDNPLRLRNLFTLGPAATDPWVSLRCGLGIFLPLLALILLHRLDLAVFAIFAAFTNVYGRVPGHTDRLLAQLKVGGTFWAMMLAAWLSSRYLLDYSSDRGLWLLVSLTAVVSGLMTAWAAFLRIRPAGSLFHIFCFATIAAHPVTAPLGDGMFVASATIGFALLLGQAGRLWNRHRTPWTVTTPVPLSAVERREAWLSTALHVVAVMTAGAIAIAITPQIGAGHRYWALVAAVVPLVGHTTRHRIARGIHRILGTTMGLAVLAVIMWWGPPTWMVVLLMGAAQYGTELLVNRNYFFAQTFVTPMALLGSALGKPLTPALLYDRITETLIGATVGMTAVVLLSRAQKRMERRRTGT</sequence>
<dbReference type="InterPro" id="IPR049453">
    <property type="entry name" value="Memb_transporter_dom"/>
</dbReference>
<dbReference type="AlphaFoldDB" id="A0A1G6HH77"/>
<feature type="transmembrane region" description="Helical" evidence="6">
    <location>
        <begin position="389"/>
        <end position="407"/>
    </location>
</feature>
<feature type="region of interest" description="Disordered" evidence="5">
    <location>
        <begin position="1"/>
        <end position="30"/>
    </location>
</feature>
<dbReference type="EMBL" id="FMYF01000010">
    <property type="protein sequence ID" value="SDB93687.1"/>
    <property type="molecule type" value="Genomic_DNA"/>
</dbReference>
<evidence type="ECO:0000256" key="2">
    <source>
        <dbReference type="ARBA" id="ARBA00022692"/>
    </source>
</evidence>
<reference evidence="8 9" key="1">
    <citation type="submission" date="2016-06" db="EMBL/GenBank/DDBJ databases">
        <authorList>
            <person name="Olsen C.W."/>
            <person name="Carey S."/>
            <person name="Hinshaw L."/>
            <person name="Karasin A.I."/>
        </authorList>
    </citation>
    <scope>NUCLEOTIDE SEQUENCE [LARGE SCALE GENOMIC DNA]</scope>
    <source>
        <strain evidence="8 9">LZ-22</strain>
    </source>
</reference>
<accession>A0A1G6HH77</accession>
<dbReference type="STRING" id="1577474.GA0111570_11055"/>
<evidence type="ECO:0000313" key="9">
    <source>
        <dbReference type="Proteomes" id="UP000199086"/>
    </source>
</evidence>
<gene>
    <name evidence="8" type="ORF">GA0111570_11055</name>
</gene>
<protein>
    <submittedName>
        <fullName evidence="8">Fusaric acid resistance protein-like</fullName>
    </submittedName>
</protein>
<feature type="transmembrane region" description="Helical" evidence="6">
    <location>
        <begin position="166"/>
        <end position="187"/>
    </location>
</feature>
<dbReference type="Proteomes" id="UP000199086">
    <property type="component" value="Unassembled WGS sequence"/>
</dbReference>
<organism evidence="8 9">
    <name type="scientific">Raineyella antarctica</name>
    <dbReference type="NCBI Taxonomy" id="1577474"/>
    <lineage>
        <taxon>Bacteria</taxon>
        <taxon>Bacillati</taxon>
        <taxon>Actinomycetota</taxon>
        <taxon>Actinomycetes</taxon>
        <taxon>Propionibacteriales</taxon>
        <taxon>Propionibacteriaceae</taxon>
        <taxon>Raineyella</taxon>
    </lineage>
</organism>
<feature type="transmembrane region" description="Helical" evidence="6">
    <location>
        <begin position="217"/>
        <end position="238"/>
    </location>
</feature>
<feature type="domain" description="Integral membrane bound transporter" evidence="7">
    <location>
        <begin position="278"/>
        <end position="400"/>
    </location>
</feature>
<evidence type="ECO:0000256" key="3">
    <source>
        <dbReference type="ARBA" id="ARBA00022989"/>
    </source>
</evidence>
<keyword evidence="4 6" id="KW-0472">Membrane</keyword>
<feature type="transmembrane region" description="Helical" evidence="6">
    <location>
        <begin position="95"/>
        <end position="123"/>
    </location>
</feature>
<keyword evidence="9" id="KW-1185">Reference proteome</keyword>
<proteinExistence type="predicted"/>
<evidence type="ECO:0000313" key="8">
    <source>
        <dbReference type="EMBL" id="SDB93687.1"/>
    </source>
</evidence>
<dbReference type="GO" id="GO:0016020">
    <property type="term" value="C:membrane"/>
    <property type="evidence" value="ECO:0007669"/>
    <property type="project" value="UniProtKB-SubCell"/>
</dbReference>
<evidence type="ECO:0000256" key="6">
    <source>
        <dbReference type="SAM" id="Phobius"/>
    </source>
</evidence>
<feature type="transmembrane region" description="Helical" evidence="6">
    <location>
        <begin position="259"/>
        <end position="281"/>
    </location>
</feature>
<keyword evidence="2 6" id="KW-0812">Transmembrane</keyword>
<evidence type="ECO:0000259" key="7">
    <source>
        <dbReference type="Pfam" id="PF13515"/>
    </source>
</evidence>
<name>A0A1G6HH77_9ACTN</name>
<dbReference type="Pfam" id="PF13515">
    <property type="entry name" value="FUSC_2"/>
    <property type="match status" value="1"/>
</dbReference>
<evidence type="ECO:0000256" key="1">
    <source>
        <dbReference type="ARBA" id="ARBA00004141"/>
    </source>
</evidence>
<evidence type="ECO:0000256" key="4">
    <source>
        <dbReference type="ARBA" id="ARBA00023136"/>
    </source>
</evidence>
<keyword evidence="3 6" id="KW-1133">Transmembrane helix</keyword>